<dbReference type="Proteomes" id="UP000214746">
    <property type="component" value="Unassembled WGS sequence"/>
</dbReference>
<keyword evidence="5" id="KW-1185">Reference proteome</keyword>
<dbReference type="SUPFAM" id="SSF51695">
    <property type="entry name" value="PLC-like phosphodiesterases"/>
    <property type="match status" value="1"/>
</dbReference>
<dbReference type="GO" id="GO:0008081">
    <property type="term" value="F:phosphoric diester hydrolase activity"/>
    <property type="evidence" value="ECO:0007669"/>
    <property type="project" value="InterPro"/>
</dbReference>
<reference evidence="4" key="1">
    <citation type="submission" date="2018-06" db="EMBL/GenBank/DDBJ databases">
        <title>Paenibacillus xerothermodurans sp. nov. an extremely dry heat resistant spore forming bacterium isolated from the soil of Cape Canaveral, Florida.</title>
        <authorList>
            <person name="Seuylemezian A."/>
            <person name="Kaur N."/>
            <person name="Patil P."/>
            <person name="Patil P."/>
            <person name="Mayilraj S."/>
            <person name="Vaishampayan P."/>
        </authorList>
    </citation>
    <scope>NUCLEOTIDE SEQUENCE [LARGE SCALE GENOMIC DNA]</scope>
    <source>
        <strain evidence="4">ATCC 27380</strain>
    </source>
</reference>
<dbReference type="OrthoDB" id="2033680at2"/>
<comment type="caution">
    <text evidence="4">The sequence shown here is derived from an EMBL/GenBank/DDBJ whole genome shotgun (WGS) entry which is preliminary data.</text>
</comment>
<dbReference type="CDD" id="cd08583">
    <property type="entry name" value="PI-PLCc_GDPD_SF_unchar1"/>
    <property type="match status" value="1"/>
</dbReference>
<name>A0A2W1NTX3_PAEXE</name>
<evidence type="ECO:0000256" key="2">
    <source>
        <dbReference type="SAM" id="SignalP"/>
    </source>
</evidence>
<evidence type="ECO:0000256" key="1">
    <source>
        <dbReference type="SAM" id="MobiDB-lite"/>
    </source>
</evidence>
<dbReference type="PANTHER" id="PTHR43805:SF1">
    <property type="entry name" value="GP-PDE DOMAIN-CONTAINING PROTEIN"/>
    <property type="match status" value="1"/>
</dbReference>
<protein>
    <recommendedName>
        <fullName evidence="3">GP-PDE domain-containing protein</fullName>
    </recommendedName>
</protein>
<proteinExistence type="predicted"/>
<dbReference type="EMBL" id="NHRJ02000002">
    <property type="protein sequence ID" value="PZE22093.1"/>
    <property type="molecule type" value="Genomic_DNA"/>
</dbReference>
<feature type="domain" description="GP-PDE" evidence="3">
    <location>
        <begin position="54"/>
        <end position="273"/>
    </location>
</feature>
<feature type="chain" id="PRO_5039428453" description="GP-PDE domain-containing protein" evidence="2">
    <location>
        <begin position="22"/>
        <end position="342"/>
    </location>
</feature>
<organism evidence="4 5">
    <name type="scientific">Paenibacillus xerothermodurans</name>
    <dbReference type="NCBI Taxonomy" id="1977292"/>
    <lineage>
        <taxon>Bacteria</taxon>
        <taxon>Bacillati</taxon>
        <taxon>Bacillota</taxon>
        <taxon>Bacilli</taxon>
        <taxon>Bacillales</taxon>
        <taxon>Paenibacillaceae</taxon>
        <taxon>Paenibacillus</taxon>
    </lineage>
</organism>
<dbReference type="GO" id="GO:0006629">
    <property type="term" value="P:lipid metabolic process"/>
    <property type="evidence" value="ECO:0007669"/>
    <property type="project" value="InterPro"/>
</dbReference>
<evidence type="ECO:0000313" key="5">
    <source>
        <dbReference type="Proteomes" id="UP000214746"/>
    </source>
</evidence>
<feature type="signal peptide" evidence="2">
    <location>
        <begin position="1"/>
        <end position="21"/>
    </location>
</feature>
<dbReference type="RefSeq" id="WP_089199236.1">
    <property type="nucleotide sequence ID" value="NZ_NHRJ02000002.1"/>
</dbReference>
<dbReference type="InterPro" id="IPR017946">
    <property type="entry name" value="PLC-like_Pdiesterase_TIM-brl"/>
</dbReference>
<evidence type="ECO:0000259" key="3">
    <source>
        <dbReference type="Pfam" id="PF03009"/>
    </source>
</evidence>
<feature type="region of interest" description="Disordered" evidence="1">
    <location>
        <begin position="298"/>
        <end position="325"/>
    </location>
</feature>
<evidence type="ECO:0000313" key="4">
    <source>
        <dbReference type="EMBL" id="PZE22093.1"/>
    </source>
</evidence>
<accession>A0A2W1NTX3</accession>
<dbReference type="PANTHER" id="PTHR43805">
    <property type="entry name" value="GLYCEROPHOSPHORYL DIESTER PHOSPHODIESTERASE"/>
    <property type="match status" value="1"/>
</dbReference>
<keyword evidence="2" id="KW-0732">Signal</keyword>
<dbReference type="Gene3D" id="3.20.20.190">
    <property type="entry name" value="Phosphatidylinositol (PI) phosphodiesterase"/>
    <property type="match status" value="1"/>
</dbReference>
<gene>
    <name evidence="4" type="ORF">CBW46_006800</name>
</gene>
<sequence>MKRILKACFSLVLAAGMLVSAGTTGSAADASPEWTRYPLIAHALGGIDGVDYTNSRQAFTRNYDKGHRVFEIDLSLTEDGQLVGRHDWMRYLAQKLDQEIPQEKLDEPLTLREFKSYKILDKYTPLSFKDVAQILHEHPDVYFITDTKETDPELVKQQFTIIRDTVEQVDPAILDRLIPEIYTPQMMDTVKGIIPFKNVIFSLYLTEMTPDEIVRYVQNNQIRVVAMPPERAQKQFLQDLNNVGAVNYVHSINEAAEVKRLMDNGVHGVYTDFLSYQDLGIDPTPLYAAAAKAANDSSGNEVQKLDAGTADAGSSPETQDIATGAPPTVWDRLKGLFAQLLY</sequence>
<dbReference type="InterPro" id="IPR030395">
    <property type="entry name" value="GP_PDE_dom"/>
</dbReference>
<dbReference type="AlphaFoldDB" id="A0A2W1NTX3"/>
<dbReference type="Pfam" id="PF03009">
    <property type="entry name" value="GDPD"/>
    <property type="match status" value="1"/>
</dbReference>